<proteinExistence type="predicted"/>
<dbReference type="EMBL" id="BMXY01000005">
    <property type="protein sequence ID" value="GGZ72047.1"/>
    <property type="molecule type" value="Genomic_DNA"/>
</dbReference>
<sequence>MQKGGKVGEQSSVPRQAIPDTSYIYSREAAVEVGKMLQETGVTDELLRKITSTQQSLPCKAGFAAEVLHVESFNLDAILQDKSVRAFTDRHPGTPIRTNDPTVDVLIQGGSSGPQKVQVKYYKTGEDTHKAFREVRDGVARYKDADSHLCPADQLGDVQASARRTQIKEAAKRPEVAEAARHVETKSTSRLRHDGVESQDLTLNEAKKVAKGGSQADDVLASRRDGFLDASLGKQAARAATSAALVTAVIAGSLNTIRCLQQVRHGGMEPGAAAKYILTQTALAAADGALKAAGATAAVSLTARGLPALFQGSVFQSSLAAGGIAGATVCAIDLIECLVLVAAGRMSTAELEQRVGTNLFQTGSGVLGASIGAALGAPAGPVGILIGSVVGSLVASMAMTLAIDNHLEAPYRETVATATRLVESQQAMACSLAYLATAQESFAAFRVGMDQSERAFDERMRETHAQALRIRQQIETI</sequence>
<evidence type="ECO:0000313" key="2">
    <source>
        <dbReference type="EMBL" id="GGZ72047.1"/>
    </source>
</evidence>
<gene>
    <name evidence="2" type="ORF">GCM10008101_27850</name>
</gene>
<keyword evidence="1" id="KW-0472">Membrane</keyword>
<keyword evidence="1" id="KW-0812">Transmembrane</keyword>
<reference evidence="3" key="1">
    <citation type="journal article" date="2019" name="Int. J. Syst. Evol. Microbiol.">
        <title>The Global Catalogue of Microorganisms (GCM) 10K type strain sequencing project: providing services to taxonomists for standard genome sequencing and annotation.</title>
        <authorList>
            <consortium name="The Broad Institute Genomics Platform"/>
            <consortium name="The Broad Institute Genome Sequencing Center for Infectious Disease"/>
            <person name="Wu L."/>
            <person name="Ma J."/>
        </authorList>
    </citation>
    <scope>NUCLEOTIDE SEQUENCE [LARGE SCALE GENOMIC DNA]</scope>
    <source>
        <strain evidence="3">KCTC 22558</strain>
    </source>
</reference>
<feature type="transmembrane region" description="Helical" evidence="1">
    <location>
        <begin position="355"/>
        <end position="376"/>
    </location>
</feature>
<comment type="caution">
    <text evidence="2">The sequence shown here is derived from an EMBL/GenBank/DDBJ whole genome shotgun (WGS) entry which is preliminary data.</text>
</comment>
<name>A0ABQ3C7T5_9GAMM</name>
<accession>A0ABQ3C7T5</accession>
<feature type="transmembrane region" description="Helical" evidence="1">
    <location>
        <begin position="319"/>
        <end position="343"/>
    </location>
</feature>
<evidence type="ECO:0000313" key="3">
    <source>
        <dbReference type="Proteomes" id="UP000643403"/>
    </source>
</evidence>
<keyword evidence="3" id="KW-1185">Reference proteome</keyword>
<protein>
    <submittedName>
        <fullName evidence="2">Uncharacterized protein</fullName>
    </submittedName>
</protein>
<keyword evidence="1" id="KW-1133">Transmembrane helix</keyword>
<evidence type="ECO:0000256" key="1">
    <source>
        <dbReference type="SAM" id="Phobius"/>
    </source>
</evidence>
<dbReference type="Proteomes" id="UP000643403">
    <property type="component" value="Unassembled WGS sequence"/>
</dbReference>
<organism evidence="2 3">
    <name type="scientific">Cognatilysobacter xinjiangensis</name>
    <dbReference type="NCBI Taxonomy" id="546892"/>
    <lineage>
        <taxon>Bacteria</taxon>
        <taxon>Pseudomonadati</taxon>
        <taxon>Pseudomonadota</taxon>
        <taxon>Gammaproteobacteria</taxon>
        <taxon>Lysobacterales</taxon>
        <taxon>Lysobacteraceae</taxon>
        <taxon>Cognatilysobacter</taxon>
    </lineage>
</organism>
<feature type="transmembrane region" description="Helical" evidence="1">
    <location>
        <begin position="382"/>
        <end position="403"/>
    </location>
</feature>